<dbReference type="SMART" id="SM00230">
    <property type="entry name" value="CysPc"/>
    <property type="match status" value="1"/>
</dbReference>
<sequence>MGIIENMTLSDYGFYKLNLFPNGVQQSIIIDDLIPFDITEEISLYQFNNSGIWSDLLIKETAKMVDGYENLSKLSIGECLSLWTGCPISYMSVSQDQIEVFRMIQYQFGNSTIAARAPGKAPELFKETNYLSHSVDQPLPGFHYPILQVREVQGHRLLQLGNPWGIFSWKGSWSKMSPFWTIDMKELLGKNEDKDSFWIGIEDFVKFFTGVLVIAEPEFVNSIEGSFELHSVSSKFEAPSSYLLHSQENGVVYISLCQDFSQKSYLGLTILKQDEQGKLGICSNSDLCCENSITNKLFVEPYRNYIIILRTNGIHRDLSQSQIFETESGNLSHKAKAALKMIYQKHLGAQELQNLLQQQQGTTANLAIENCEEFLIKCSQLTESSSGHQILQQLLSKEGYLSSDKMVFSHSKEHINFTLNVHSDLKSLKLTSIPSFSSQLLEGLLLKSKGLEVSDSPDCTLLHFEEGDSLHTLGCVNKTPCPIEVTLDFSAMHGKVTFSPETILTLGRESVVKCIVEPNAIQAVASLKHNMDGEQLKVDFTYRKLVGTA</sequence>
<evidence type="ECO:0000256" key="3">
    <source>
        <dbReference type="ARBA" id="ARBA00022801"/>
    </source>
</evidence>
<comment type="similarity">
    <text evidence="1">Belongs to the peptidase C2 family.</text>
</comment>
<dbReference type="Gene3D" id="3.90.70.10">
    <property type="entry name" value="Cysteine proteinases"/>
    <property type="match status" value="1"/>
</dbReference>
<dbReference type="SUPFAM" id="SSF54001">
    <property type="entry name" value="Cysteine proteinases"/>
    <property type="match status" value="1"/>
</dbReference>
<dbReference type="GO" id="GO:0006508">
    <property type="term" value="P:proteolysis"/>
    <property type="evidence" value="ECO:0007669"/>
    <property type="project" value="UniProtKB-KW"/>
</dbReference>
<evidence type="ECO:0000313" key="9">
    <source>
        <dbReference type="Proteomes" id="UP000785679"/>
    </source>
</evidence>
<organism evidence="8 9">
    <name type="scientific">Halteria grandinella</name>
    <dbReference type="NCBI Taxonomy" id="5974"/>
    <lineage>
        <taxon>Eukaryota</taxon>
        <taxon>Sar</taxon>
        <taxon>Alveolata</taxon>
        <taxon>Ciliophora</taxon>
        <taxon>Intramacronucleata</taxon>
        <taxon>Spirotrichea</taxon>
        <taxon>Stichotrichia</taxon>
        <taxon>Sporadotrichida</taxon>
        <taxon>Halteriidae</taxon>
        <taxon>Halteria</taxon>
    </lineage>
</organism>
<dbReference type="InterPro" id="IPR038765">
    <property type="entry name" value="Papain-like_cys_pep_sf"/>
</dbReference>
<protein>
    <recommendedName>
        <fullName evidence="7">Calpain catalytic domain-containing protein</fullName>
    </recommendedName>
</protein>
<evidence type="ECO:0000256" key="1">
    <source>
        <dbReference type="ARBA" id="ARBA00007623"/>
    </source>
</evidence>
<accession>A0A8J8NZI5</accession>
<comment type="caution">
    <text evidence="8">The sequence shown here is derived from an EMBL/GenBank/DDBJ whole genome shotgun (WGS) entry which is preliminary data.</text>
</comment>
<keyword evidence="3" id="KW-0378">Hydrolase</keyword>
<dbReference type="AlphaFoldDB" id="A0A8J8NZI5"/>
<dbReference type="OrthoDB" id="167576at2759"/>
<comment type="caution">
    <text evidence="6">Lacks conserved residue(s) required for the propagation of feature annotation.</text>
</comment>
<dbReference type="Proteomes" id="UP000785679">
    <property type="component" value="Unassembled WGS sequence"/>
</dbReference>
<feature type="domain" description="Calpain catalytic" evidence="7">
    <location>
        <begin position="13"/>
        <end position="213"/>
    </location>
</feature>
<dbReference type="InterPro" id="IPR001300">
    <property type="entry name" value="Peptidase_C2_calpain_cat"/>
</dbReference>
<dbReference type="InterPro" id="IPR022684">
    <property type="entry name" value="Calpain_cysteine_protease"/>
</dbReference>
<evidence type="ECO:0000313" key="8">
    <source>
        <dbReference type="EMBL" id="TNV83064.1"/>
    </source>
</evidence>
<keyword evidence="2" id="KW-0645">Protease</keyword>
<evidence type="ECO:0000256" key="2">
    <source>
        <dbReference type="ARBA" id="ARBA00022670"/>
    </source>
</evidence>
<feature type="active site" evidence="5">
    <location>
        <position position="162"/>
    </location>
</feature>
<evidence type="ECO:0000259" key="7">
    <source>
        <dbReference type="PROSITE" id="PS50203"/>
    </source>
</evidence>
<proteinExistence type="inferred from homology"/>
<dbReference type="GO" id="GO:0004198">
    <property type="term" value="F:calcium-dependent cysteine-type endopeptidase activity"/>
    <property type="evidence" value="ECO:0007669"/>
    <property type="project" value="InterPro"/>
</dbReference>
<evidence type="ECO:0000256" key="4">
    <source>
        <dbReference type="ARBA" id="ARBA00022807"/>
    </source>
</evidence>
<keyword evidence="4" id="KW-0788">Thiol protease</keyword>
<dbReference type="Pfam" id="PF00648">
    <property type="entry name" value="Peptidase_C2"/>
    <property type="match status" value="1"/>
</dbReference>
<gene>
    <name evidence="8" type="ORF">FGO68_gene6629</name>
</gene>
<dbReference type="PANTHER" id="PTHR10183">
    <property type="entry name" value="CALPAIN"/>
    <property type="match status" value="1"/>
</dbReference>
<dbReference type="EMBL" id="RRYP01004206">
    <property type="protein sequence ID" value="TNV83064.1"/>
    <property type="molecule type" value="Genomic_DNA"/>
</dbReference>
<dbReference type="PROSITE" id="PS50203">
    <property type="entry name" value="CALPAIN_CAT"/>
    <property type="match status" value="1"/>
</dbReference>
<keyword evidence="9" id="KW-1185">Reference proteome</keyword>
<name>A0A8J8NZI5_HALGN</name>
<dbReference type="PANTHER" id="PTHR10183:SF379">
    <property type="entry name" value="CALPAIN-5"/>
    <property type="match status" value="1"/>
</dbReference>
<reference evidence="8" key="1">
    <citation type="submission" date="2019-06" db="EMBL/GenBank/DDBJ databases">
        <authorList>
            <person name="Zheng W."/>
        </authorList>
    </citation>
    <scope>NUCLEOTIDE SEQUENCE</scope>
    <source>
        <strain evidence="8">QDHG01</strain>
    </source>
</reference>
<evidence type="ECO:0000256" key="6">
    <source>
        <dbReference type="PROSITE-ProRule" id="PRU00239"/>
    </source>
</evidence>
<evidence type="ECO:0000256" key="5">
    <source>
        <dbReference type="PIRSR" id="PIRSR622684-1"/>
    </source>
</evidence>